<dbReference type="Proteomes" id="UP001168821">
    <property type="component" value="Unassembled WGS sequence"/>
</dbReference>
<dbReference type="GO" id="GO:0071897">
    <property type="term" value="P:DNA biosynthetic process"/>
    <property type="evidence" value="ECO:0007669"/>
    <property type="project" value="UniProtKB-ARBA"/>
</dbReference>
<dbReference type="InterPro" id="IPR043502">
    <property type="entry name" value="DNA/RNA_pol_sf"/>
</dbReference>
<reference evidence="1" key="1">
    <citation type="journal article" date="2023" name="G3 (Bethesda)">
        <title>Whole genome assemblies of Zophobas morio and Tenebrio molitor.</title>
        <authorList>
            <person name="Kaur S."/>
            <person name="Stinson S.A."/>
            <person name="diCenzo G.C."/>
        </authorList>
    </citation>
    <scope>NUCLEOTIDE SEQUENCE</scope>
    <source>
        <strain evidence="1">QUZm001</strain>
    </source>
</reference>
<keyword evidence="2" id="KW-1185">Reference proteome</keyword>
<evidence type="ECO:0000313" key="2">
    <source>
        <dbReference type="Proteomes" id="UP001168821"/>
    </source>
</evidence>
<protein>
    <submittedName>
        <fullName evidence="1">Uncharacterized protein</fullName>
    </submittedName>
</protein>
<dbReference type="SUPFAM" id="SSF56672">
    <property type="entry name" value="DNA/RNA polymerases"/>
    <property type="match status" value="1"/>
</dbReference>
<dbReference type="Gene3D" id="3.10.10.10">
    <property type="entry name" value="HIV Type 1 Reverse Transcriptase, subunit A, domain 1"/>
    <property type="match status" value="1"/>
</dbReference>
<organism evidence="1 2">
    <name type="scientific">Zophobas morio</name>
    <dbReference type="NCBI Taxonomy" id="2755281"/>
    <lineage>
        <taxon>Eukaryota</taxon>
        <taxon>Metazoa</taxon>
        <taxon>Ecdysozoa</taxon>
        <taxon>Arthropoda</taxon>
        <taxon>Hexapoda</taxon>
        <taxon>Insecta</taxon>
        <taxon>Pterygota</taxon>
        <taxon>Neoptera</taxon>
        <taxon>Endopterygota</taxon>
        <taxon>Coleoptera</taxon>
        <taxon>Polyphaga</taxon>
        <taxon>Cucujiformia</taxon>
        <taxon>Tenebrionidae</taxon>
        <taxon>Zophobas</taxon>
    </lineage>
</organism>
<sequence length="96" mass="10464">MLPSTGVNVISVGITGKPVTAQTSNLISKFGDCFSDSPSDLKTMPNIEMKLTLTDSKPIVSRPYRLSEKEKGDVRELFNDLISNGIVRPSNSPFAY</sequence>
<comment type="caution">
    <text evidence="1">The sequence shown here is derived from an EMBL/GenBank/DDBJ whole genome shotgun (WGS) entry which is preliminary data.</text>
</comment>
<dbReference type="AlphaFoldDB" id="A0AA38MMZ9"/>
<name>A0AA38MMZ9_9CUCU</name>
<dbReference type="EMBL" id="JALNTZ010000002">
    <property type="protein sequence ID" value="KAJ3662481.1"/>
    <property type="molecule type" value="Genomic_DNA"/>
</dbReference>
<proteinExistence type="predicted"/>
<accession>A0AA38MMZ9</accession>
<evidence type="ECO:0000313" key="1">
    <source>
        <dbReference type="EMBL" id="KAJ3662481.1"/>
    </source>
</evidence>
<gene>
    <name evidence="1" type="ORF">Zmor_006828</name>
</gene>